<protein>
    <submittedName>
        <fullName evidence="1">Uncharacterized protein</fullName>
    </submittedName>
</protein>
<reference evidence="1 2" key="1">
    <citation type="submission" date="2024-09" db="EMBL/GenBank/DDBJ databases">
        <authorList>
            <person name="Sun Q."/>
            <person name="Mori K."/>
        </authorList>
    </citation>
    <scope>NUCLEOTIDE SEQUENCE [LARGE SCALE GENOMIC DNA]</scope>
    <source>
        <strain evidence="1 2">CCM 7415</strain>
    </source>
</reference>
<organism evidence="1 2">
    <name type="scientific">Kushneria aurantia</name>
    <dbReference type="NCBI Taxonomy" id="504092"/>
    <lineage>
        <taxon>Bacteria</taxon>
        <taxon>Pseudomonadati</taxon>
        <taxon>Pseudomonadota</taxon>
        <taxon>Gammaproteobacteria</taxon>
        <taxon>Oceanospirillales</taxon>
        <taxon>Halomonadaceae</taxon>
        <taxon>Kushneria</taxon>
    </lineage>
</organism>
<sequence>MQNRTELRISLDDGAIDIPYGAGESDHGRIFPYRSLVEAPEQIDLIPEVEAFPAIRSALLDINRPNAAFETARVLTWRDQGEGFVSCCALGFYFRNRALFTQQTQCLLLAGRLLDEMLYHPLMAAQATPPMLEIQRANLVKENRRGWIMDLYLAGHSERDQADADDELQQRVAWLKDFLRREG</sequence>
<comment type="caution">
    <text evidence="1">The sequence shown here is derived from an EMBL/GenBank/DDBJ whole genome shotgun (WGS) entry which is preliminary data.</text>
</comment>
<evidence type="ECO:0000313" key="1">
    <source>
        <dbReference type="EMBL" id="MFC0267843.1"/>
    </source>
</evidence>
<gene>
    <name evidence="1" type="ORF">ACFFHW_07555</name>
</gene>
<dbReference type="EMBL" id="JBHLVX010000025">
    <property type="protein sequence ID" value="MFC0267843.1"/>
    <property type="molecule type" value="Genomic_DNA"/>
</dbReference>
<proteinExistence type="predicted"/>
<keyword evidence="2" id="KW-1185">Reference proteome</keyword>
<dbReference type="Proteomes" id="UP001589814">
    <property type="component" value="Unassembled WGS sequence"/>
</dbReference>
<dbReference type="RefSeq" id="WP_019952821.1">
    <property type="nucleotide sequence ID" value="NZ_JBHLVX010000025.1"/>
</dbReference>
<name>A0ABV6G2G7_9GAMM</name>
<accession>A0ABV6G2G7</accession>
<evidence type="ECO:0000313" key="2">
    <source>
        <dbReference type="Proteomes" id="UP001589814"/>
    </source>
</evidence>